<name>A0A8S5LRY8_9CAUD</name>
<evidence type="ECO:0000313" key="1">
    <source>
        <dbReference type="EMBL" id="DAD72788.1"/>
    </source>
</evidence>
<organism evidence="1">
    <name type="scientific">Siphoviridae sp. ctYBm1</name>
    <dbReference type="NCBI Taxonomy" id="2826374"/>
    <lineage>
        <taxon>Viruses</taxon>
        <taxon>Duplodnaviria</taxon>
        <taxon>Heunggongvirae</taxon>
        <taxon>Uroviricota</taxon>
        <taxon>Caudoviricetes</taxon>
    </lineage>
</organism>
<sequence length="77" mass="9338">MKLIENKLKVIDIDYHDDILYTPGLFFDVIEHYFEDQFLVIKWYKNYEDGSTREVMAYIPTINISKFNVYLDDTDFN</sequence>
<reference evidence="1" key="1">
    <citation type="journal article" date="2021" name="Proc. Natl. Acad. Sci. U.S.A.">
        <title>A Catalog of Tens of Thousands of Viruses from Human Metagenomes Reveals Hidden Associations with Chronic Diseases.</title>
        <authorList>
            <person name="Tisza M.J."/>
            <person name="Buck C.B."/>
        </authorList>
    </citation>
    <scope>NUCLEOTIDE SEQUENCE</scope>
    <source>
        <strain evidence="1">CtYBm1</strain>
    </source>
</reference>
<dbReference type="EMBL" id="BK014726">
    <property type="protein sequence ID" value="DAD72788.1"/>
    <property type="molecule type" value="Genomic_DNA"/>
</dbReference>
<accession>A0A8S5LRY8</accession>
<proteinExistence type="predicted"/>
<protein>
    <submittedName>
        <fullName evidence="1">Uncharacterized protein</fullName>
    </submittedName>
</protein>